<dbReference type="InterPro" id="IPR027417">
    <property type="entry name" value="P-loop_NTPase"/>
</dbReference>
<feature type="binding site" evidence="19">
    <location>
        <begin position="34"/>
        <end position="36"/>
    </location>
    <ligand>
        <name>GTP</name>
        <dbReference type="ChEBI" id="CHEBI:37565"/>
    </ligand>
</feature>
<feature type="binding site" evidence="19">
    <location>
        <begin position="8"/>
        <end position="15"/>
    </location>
    <ligand>
        <name>GTP</name>
        <dbReference type="ChEBI" id="CHEBI:37565"/>
    </ligand>
</feature>
<keyword evidence="12 19" id="KW-0547">Nucleotide-binding</keyword>
<evidence type="ECO:0000256" key="2">
    <source>
        <dbReference type="ARBA" id="ARBA00000711"/>
    </source>
</evidence>
<comment type="catalytic activity">
    <reaction evidence="1">
        <text>adenosylcob(III)inamide + ATP = adenosylcob(III)inamide phosphate + ADP + H(+)</text>
        <dbReference type="Rhea" id="RHEA:15769"/>
        <dbReference type="ChEBI" id="CHEBI:2480"/>
        <dbReference type="ChEBI" id="CHEBI:15378"/>
        <dbReference type="ChEBI" id="CHEBI:30616"/>
        <dbReference type="ChEBI" id="CHEBI:58502"/>
        <dbReference type="ChEBI" id="CHEBI:456216"/>
        <dbReference type="EC" id="2.7.1.156"/>
    </reaction>
</comment>
<evidence type="ECO:0000256" key="10">
    <source>
        <dbReference type="ARBA" id="ARBA00022573"/>
    </source>
</evidence>
<dbReference type="EC" id="2.7.1.156" evidence="8"/>
<comment type="catalytic activity">
    <reaction evidence="2">
        <text>adenosylcob(III)inamide phosphate + GTP + H(+) = adenosylcob(III)inamide-GDP + diphosphate</text>
        <dbReference type="Rhea" id="RHEA:22712"/>
        <dbReference type="ChEBI" id="CHEBI:15378"/>
        <dbReference type="ChEBI" id="CHEBI:33019"/>
        <dbReference type="ChEBI" id="CHEBI:37565"/>
        <dbReference type="ChEBI" id="CHEBI:58502"/>
        <dbReference type="ChEBI" id="CHEBI:60487"/>
        <dbReference type="EC" id="2.7.7.62"/>
    </reaction>
</comment>
<dbReference type="UniPathway" id="UPA00148">
    <property type="reaction ID" value="UER00236"/>
</dbReference>
<dbReference type="AlphaFoldDB" id="A0A1I0BZK3"/>
<protein>
    <recommendedName>
        <fullName evidence="16">Adenosylcobinamide kinase</fullName>
        <ecNumber evidence="8">2.7.1.156</ecNumber>
        <ecNumber evidence="9">2.7.7.62</ecNumber>
    </recommendedName>
    <alternativeName>
        <fullName evidence="17">Adenosylcobinamide-phosphate guanylyltransferase</fullName>
    </alternativeName>
</protein>
<keyword evidence="21" id="KW-0548">Nucleotidyltransferase</keyword>
<evidence type="ECO:0000256" key="11">
    <source>
        <dbReference type="ARBA" id="ARBA00022679"/>
    </source>
</evidence>
<evidence type="ECO:0000256" key="14">
    <source>
        <dbReference type="ARBA" id="ARBA00022840"/>
    </source>
</evidence>
<dbReference type="Pfam" id="PF02283">
    <property type="entry name" value="CobU"/>
    <property type="match status" value="1"/>
</dbReference>
<dbReference type="InterPro" id="IPR003203">
    <property type="entry name" value="CobU/CobP"/>
</dbReference>
<keyword evidence="14" id="KW-0067">ATP-binding</keyword>
<keyword evidence="13 21" id="KW-0418">Kinase</keyword>
<keyword evidence="23" id="KW-1185">Reference proteome</keyword>
<evidence type="ECO:0000256" key="19">
    <source>
        <dbReference type="PIRSR" id="PIRSR006135-2"/>
    </source>
</evidence>
<evidence type="ECO:0000256" key="8">
    <source>
        <dbReference type="ARBA" id="ARBA00012016"/>
    </source>
</evidence>
<accession>A0A1I0BZK3</accession>
<evidence type="ECO:0000256" key="15">
    <source>
        <dbReference type="ARBA" id="ARBA00023134"/>
    </source>
</evidence>
<dbReference type="SUPFAM" id="SSF52540">
    <property type="entry name" value="P-loop containing nucleoside triphosphate hydrolases"/>
    <property type="match status" value="1"/>
</dbReference>
<name>A0A1I0BZK3_9FIRM</name>
<keyword evidence="10" id="KW-0169">Cobalamin biosynthesis</keyword>
<dbReference type="GO" id="GO:0005525">
    <property type="term" value="F:GTP binding"/>
    <property type="evidence" value="ECO:0007669"/>
    <property type="project" value="UniProtKB-KW"/>
</dbReference>
<comment type="pathway">
    <text evidence="5">Cofactor biosynthesis; adenosylcobalamin biosynthesis; adenosylcobalamin from cob(II)yrinate a,c-diamide: step 6/7.</text>
</comment>
<comment type="similarity">
    <text evidence="7">Belongs to the CobU/CobP family.</text>
</comment>
<feature type="binding site" evidence="19">
    <location>
        <position position="62"/>
    </location>
    <ligand>
        <name>GTP</name>
        <dbReference type="ChEBI" id="CHEBI:37565"/>
    </ligand>
</feature>
<dbReference type="GO" id="GO:0043752">
    <property type="term" value="F:adenosylcobinamide kinase activity"/>
    <property type="evidence" value="ECO:0007669"/>
    <property type="project" value="UniProtKB-EC"/>
</dbReference>
<dbReference type="PANTHER" id="PTHR34848">
    <property type="match status" value="1"/>
</dbReference>
<evidence type="ECO:0000256" key="4">
    <source>
        <dbReference type="ARBA" id="ARBA00003889"/>
    </source>
</evidence>
<evidence type="ECO:0000313" key="20">
    <source>
        <dbReference type="EMBL" id="SDF86057.1"/>
    </source>
</evidence>
<dbReference type="EMBL" id="FOHG01000027">
    <property type="protein sequence ID" value="SET12127.1"/>
    <property type="molecule type" value="Genomic_DNA"/>
</dbReference>
<gene>
    <name evidence="20" type="ORF">SAMN04488598_1289</name>
    <name evidence="21" type="ORF">SAMN04515652_12727</name>
</gene>
<evidence type="ECO:0000256" key="17">
    <source>
        <dbReference type="ARBA" id="ARBA00030571"/>
    </source>
</evidence>
<dbReference type="PANTHER" id="PTHR34848:SF1">
    <property type="entry name" value="BIFUNCTIONAL ADENOSYLCOBALAMIN BIOSYNTHESIS PROTEIN COBU"/>
    <property type="match status" value="1"/>
</dbReference>
<organism evidence="21 22">
    <name type="scientific">Halanaerobium congolense</name>
    <dbReference type="NCBI Taxonomy" id="54121"/>
    <lineage>
        <taxon>Bacteria</taxon>
        <taxon>Bacillati</taxon>
        <taxon>Bacillota</taxon>
        <taxon>Clostridia</taxon>
        <taxon>Halanaerobiales</taxon>
        <taxon>Halanaerobiaceae</taxon>
        <taxon>Halanaerobium</taxon>
    </lineage>
</organism>
<dbReference type="GO" id="GO:0008820">
    <property type="term" value="F:cobinamide phosphate guanylyltransferase activity"/>
    <property type="evidence" value="ECO:0007669"/>
    <property type="project" value="UniProtKB-EC"/>
</dbReference>
<evidence type="ECO:0000256" key="18">
    <source>
        <dbReference type="PIRSR" id="PIRSR006135-1"/>
    </source>
</evidence>
<comment type="catalytic activity">
    <reaction evidence="3">
        <text>adenosylcob(III)inamide + GTP = adenosylcob(III)inamide phosphate + GDP + H(+)</text>
        <dbReference type="Rhea" id="RHEA:15765"/>
        <dbReference type="ChEBI" id="CHEBI:2480"/>
        <dbReference type="ChEBI" id="CHEBI:15378"/>
        <dbReference type="ChEBI" id="CHEBI:37565"/>
        <dbReference type="ChEBI" id="CHEBI:58189"/>
        <dbReference type="ChEBI" id="CHEBI:58502"/>
        <dbReference type="EC" id="2.7.1.156"/>
    </reaction>
</comment>
<dbReference type="Gene3D" id="3.40.50.300">
    <property type="entry name" value="P-loop containing nucleotide triphosphate hydrolases"/>
    <property type="match status" value="1"/>
</dbReference>
<evidence type="ECO:0000256" key="3">
    <source>
        <dbReference type="ARBA" id="ARBA00001522"/>
    </source>
</evidence>
<feature type="active site" description="GMP-histidine intermediate" evidence="18">
    <location>
        <position position="50"/>
    </location>
</feature>
<evidence type="ECO:0000256" key="16">
    <source>
        <dbReference type="ARBA" id="ARBA00029570"/>
    </source>
</evidence>
<dbReference type="GO" id="GO:0009236">
    <property type="term" value="P:cobalamin biosynthetic process"/>
    <property type="evidence" value="ECO:0007669"/>
    <property type="project" value="UniProtKB-UniPathway"/>
</dbReference>
<evidence type="ECO:0000313" key="21">
    <source>
        <dbReference type="EMBL" id="SET12127.1"/>
    </source>
</evidence>
<dbReference type="EMBL" id="FNBJ01000028">
    <property type="protein sequence ID" value="SDF86057.1"/>
    <property type="molecule type" value="Genomic_DNA"/>
</dbReference>
<evidence type="ECO:0000256" key="13">
    <source>
        <dbReference type="ARBA" id="ARBA00022777"/>
    </source>
</evidence>
<dbReference type="EC" id="2.7.7.62" evidence="9"/>
<dbReference type="RefSeq" id="WP_089720549.1">
    <property type="nucleotide sequence ID" value="NZ_FNBJ01000028.1"/>
</dbReference>
<dbReference type="NCBIfam" id="NF004469">
    <property type="entry name" value="PRK05800.1"/>
    <property type="match status" value="1"/>
</dbReference>
<dbReference type="Proteomes" id="UP000199519">
    <property type="component" value="Unassembled WGS sequence"/>
</dbReference>
<dbReference type="GO" id="GO:0005524">
    <property type="term" value="F:ATP binding"/>
    <property type="evidence" value="ECO:0007669"/>
    <property type="project" value="UniProtKB-KW"/>
</dbReference>
<proteinExistence type="inferred from homology"/>
<evidence type="ECO:0000313" key="23">
    <source>
        <dbReference type="Proteomes" id="UP000199519"/>
    </source>
</evidence>
<feature type="binding site" evidence="19">
    <location>
        <position position="83"/>
    </location>
    <ligand>
        <name>GTP</name>
        <dbReference type="ChEBI" id="CHEBI:37565"/>
    </ligand>
</feature>
<evidence type="ECO:0000256" key="9">
    <source>
        <dbReference type="ARBA" id="ARBA00012523"/>
    </source>
</evidence>
<reference evidence="22 23" key="1">
    <citation type="submission" date="2016-10" db="EMBL/GenBank/DDBJ databases">
        <authorList>
            <person name="Varghese N."/>
            <person name="Submissions S."/>
        </authorList>
    </citation>
    <scope>NUCLEOTIDE SEQUENCE [LARGE SCALE GENOMIC DNA]</scope>
    <source>
        <strain evidence="20 23">WG2</strain>
        <strain evidence="21 22">WG5</strain>
    </source>
</reference>
<evidence type="ECO:0000256" key="7">
    <source>
        <dbReference type="ARBA" id="ARBA00007490"/>
    </source>
</evidence>
<keyword evidence="11 21" id="KW-0808">Transferase</keyword>
<evidence type="ECO:0000256" key="5">
    <source>
        <dbReference type="ARBA" id="ARBA00004692"/>
    </source>
</evidence>
<evidence type="ECO:0000256" key="1">
    <source>
        <dbReference type="ARBA" id="ARBA00000312"/>
    </source>
</evidence>
<dbReference type="Proteomes" id="UP000198612">
    <property type="component" value="Unassembled WGS sequence"/>
</dbReference>
<evidence type="ECO:0000256" key="12">
    <source>
        <dbReference type="ARBA" id="ARBA00022741"/>
    </source>
</evidence>
<keyword evidence="15 19" id="KW-0342">GTP-binding</keyword>
<comment type="function">
    <text evidence="4">Catalyzes ATP-dependent phosphorylation of adenosylcobinamide and addition of GMP to adenosylcobinamide phosphate.</text>
</comment>
<evidence type="ECO:0000256" key="6">
    <source>
        <dbReference type="ARBA" id="ARBA00005159"/>
    </source>
</evidence>
<evidence type="ECO:0000313" key="22">
    <source>
        <dbReference type="Proteomes" id="UP000198612"/>
    </source>
</evidence>
<dbReference type="PIRSF" id="PIRSF006135">
    <property type="entry name" value="CobU"/>
    <property type="match status" value="1"/>
</dbReference>
<sequence>MGVILIQGGARSGKSSFAELIAKKIAGLDVIYLASGVVTDSEMELRIEKHQKQRPSEWQTVEEAYSISSYLKNIEKNKTILFDCLTTYLGNLIFKKQNKDFEKMEFEILAEIEIILKIAIKKNLNLIIVQNETGKGVVPASKMGRNFRDISGRAARMAAEYADKVYLVQAGLPLEIKEKGLRNIKKFTSDDGEVRVL</sequence>
<comment type="pathway">
    <text evidence="6">Cofactor biosynthesis; adenosylcobalamin biosynthesis; adenosylcobalamin from cob(II)yrinate a,c-diamide: step 5/7.</text>
</comment>
<dbReference type="CDD" id="cd00544">
    <property type="entry name" value="CobU"/>
    <property type="match status" value="1"/>
</dbReference>